<feature type="transmembrane region" description="Helical" evidence="6">
    <location>
        <begin position="133"/>
        <end position="149"/>
    </location>
</feature>
<dbReference type="RefSeq" id="WP_128385110.1">
    <property type="nucleotide sequence ID" value="NZ_CP035033.1"/>
</dbReference>
<keyword evidence="4 6" id="KW-1133">Transmembrane helix</keyword>
<feature type="domain" description="EamA" evidence="7">
    <location>
        <begin position="15"/>
        <end position="148"/>
    </location>
</feature>
<evidence type="ECO:0000259" key="7">
    <source>
        <dbReference type="Pfam" id="PF00892"/>
    </source>
</evidence>
<evidence type="ECO:0000256" key="1">
    <source>
        <dbReference type="ARBA" id="ARBA00004651"/>
    </source>
</evidence>
<keyword evidence="9" id="KW-1185">Reference proteome</keyword>
<gene>
    <name evidence="8" type="ORF">EPV75_08590</name>
</gene>
<feature type="transmembrane region" description="Helical" evidence="6">
    <location>
        <begin position="104"/>
        <end position="121"/>
    </location>
</feature>
<dbReference type="PANTHER" id="PTHR32322">
    <property type="entry name" value="INNER MEMBRANE TRANSPORTER"/>
    <property type="match status" value="1"/>
</dbReference>
<feature type="transmembrane region" description="Helical" evidence="6">
    <location>
        <begin position="219"/>
        <end position="238"/>
    </location>
</feature>
<keyword evidence="5 6" id="KW-0472">Membrane</keyword>
<dbReference type="GO" id="GO:0005886">
    <property type="term" value="C:plasma membrane"/>
    <property type="evidence" value="ECO:0007669"/>
    <property type="project" value="UniProtKB-SubCell"/>
</dbReference>
<keyword evidence="2" id="KW-1003">Cell membrane</keyword>
<keyword evidence="3 6" id="KW-0812">Transmembrane</keyword>
<name>A0A410H453_9GAMM</name>
<organism evidence="8 9">
    <name type="scientific">Hydrogenovibrio thermophilus</name>
    <dbReference type="NCBI Taxonomy" id="265883"/>
    <lineage>
        <taxon>Bacteria</taxon>
        <taxon>Pseudomonadati</taxon>
        <taxon>Pseudomonadota</taxon>
        <taxon>Gammaproteobacteria</taxon>
        <taxon>Thiotrichales</taxon>
        <taxon>Piscirickettsiaceae</taxon>
        <taxon>Hydrogenovibrio</taxon>
    </lineage>
</organism>
<dbReference type="EMBL" id="CP035033">
    <property type="protein sequence ID" value="QAB15718.1"/>
    <property type="molecule type" value="Genomic_DNA"/>
</dbReference>
<evidence type="ECO:0000313" key="9">
    <source>
        <dbReference type="Proteomes" id="UP000285478"/>
    </source>
</evidence>
<evidence type="ECO:0000256" key="5">
    <source>
        <dbReference type="ARBA" id="ARBA00023136"/>
    </source>
</evidence>
<feature type="transmembrane region" description="Helical" evidence="6">
    <location>
        <begin position="21"/>
        <end position="41"/>
    </location>
</feature>
<feature type="transmembrane region" description="Helical" evidence="6">
    <location>
        <begin position="250"/>
        <end position="269"/>
    </location>
</feature>
<proteinExistence type="predicted"/>
<evidence type="ECO:0000256" key="3">
    <source>
        <dbReference type="ARBA" id="ARBA00022692"/>
    </source>
</evidence>
<dbReference type="Pfam" id="PF00892">
    <property type="entry name" value="EamA"/>
    <property type="match status" value="2"/>
</dbReference>
<dbReference type="InterPro" id="IPR050638">
    <property type="entry name" value="AA-Vitamin_Transporters"/>
</dbReference>
<comment type="subcellular location">
    <subcellularLocation>
        <location evidence="1">Cell membrane</location>
        <topology evidence="1">Multi-pass membrane protein</topology>
    </subcellularLocation>
</comment>
<accession>A0A410H453</accession>
<feature type="transmembrane region" description="Helical" evidence="6">
    <location>
        <begin position="275"/>
        <end position="292"/>
    </location>
</feature>
<feature type="transmembrane region" description="Helical" evidence="6">
    <location>
        <begin position="76"/>
        <end position="98"/>
    </location>
</feature>
<dbReference type="InterPro" id="IPR037185">
    <property type="entry name" value="EmrE-like"/>
</dbReference>
<evidence type="ECO:0000256" key="2">
    <source>
        <dbReference type="ARBA" id="ARBA00022475"/>
    </source>
</evidence>
<dbReference type="AlphaFoldDB" id="A0A410H453"/>
<dbReference type="PANTHER" id="PTHR32322:SF18">
    <property type="entry name" value="S-ADENOSYLMETHIONINE_S-ADENOSYLHOMOCYSTEINE TRANSPORTER"/>
    <property type="match status" value="1"/>
</dbReference>
<evidence type="ECO:0000313" key="8">
    <source>
        <dbReference type="EMBL" id="QAB15718.1"/>
    </source>
</evidence>
<reference evidence="8 9" key="1">
    <citation type="journal article" date="2018" name="Environ. Microbiol.">
        <title>Genomes of ubiquitous marine and hypersaline Hydrogenovibrio, Thiomicrorhabdus and Thiomicrospira spp. encode a diversity of mechanisms to sustain chemolithoautotrophy in heterogeneous environments.</title>
        <authorList>
            <person name="Scott K.M."/>
            <person name="Williams J."/>
            <person name="Porter C.M.B."/>
            <person name="Russel S."/>
            <person name="Harmer T.L."/>
            <person name="Paul J.H."/>
            <person name="Antonen K.M."/>
            <person name="Bridges M.K."/>
            <person name="Camper G.J."/>
            <person name="Campla C.K."/>
            <person name="Casella L.G."/>
            <person name="Chase E."/>
            <person name="Conrad J.W."/>
            <person name="Cruz M.C."/>
            <person name="Dunlap D.S."/>
            <person name="Duran L."/>
            <person name="Fahsbender E.M."/>
            <person name="Goldsmith D.B."/>
            <person name="Keeley R.F."/>
            <person name="Kondoff M.R."/>
            <person name="Kussy B.I."/>
            <person name="Lane M.K."/>
            <person name="Lawler S."/>
            <person name="Leigh B.A."/>
            <person name="Lewis C."/>
            <person name="Lostal L.M."/>
            <person name="Marking D."/>
            <person name="Mancera P.A."/>
            <person name="McClenthan E.C."/>
            <person name="McIntyre E.A."/>
            <person name="Mine J.A."/>
            <person name="Modi S."/>
            <person name="Moore B.D."/>
            <person name="Morgan W.A."/>
            <person name="Nelson K.M."/>
            <person name="Nguyen K.N."/>
            <person name="Ogburn N."/>
            <person name="Parrino D.G."/>
            <person name="Pedapudi A.D."/>
            <person name="Pelham R.P."/>
            <person name="Preece A.M."/>
            <person name="Rampersad E.A."/>
            <person name="Richardson J.C."/>
            <person name="Rodgers C.M."/>
            <person name="Schaffer B.L."/>
            <person name="Sheridan N.E."/>
            <person name="Solone M.R."/>
            <person name="Staley Z.R."/>
            <person name="Tabuchi M."/>
            <person name="Waide R.J."/>
            <person name="Wanjugi P.W."/>
            <person name="Young S."/>
            <person name="Clum A."/>
            <person name="Daum C."/>
            <person name="Huntemann M."/>
            <person name="Ivanova N."/>
            <person name="Kyrpides N."/>
            <person name="Mikhailova N."/>
            <person name="Palaniappan K."/>
            <person name="Pillay M."/>
            <person name="Reddy T.B.K."/>
            <person name="Shapiro N."/>
            <person name="Stamatis D."/>
            <person name="Varghese N."/>
            <person name="Woyke T."/>
            <person name="Boden R."/>
            <person name="Freyermuth S.K."/>
            <person name="Kerfeld C.A."/>
        </authorList>
    </citation>
    <scope>NUCLEOTIDE SEQUENCE [LARGE SCALE GENOMIC DNA]</scope>
    <source>
        <strain evidence="8 9">JR-2</strain>
    </source>
</reference>
<protein>
    <submittedName>
        <fullName evidence="8">DMT family transporter</fullName>
    </submittedName>
</protein>
<sequence length="301" mass="33738">MPRPLKSLQHKNQLKGEAYSLALSILEAHFPIFAFFTVVALGALHAYFYSLLVATVVLIIWFLARGKRHELKRTEAYKNLALTSLFLTTLFALVFLALQTTSPSHVAIILFLQVLFSYLFLGRRPGETLDRTHLIGVILMTGGAMIVLFPDKFTLVLGDGLALLAAAIAPIANFFQKRARAQVSSETILMTRSLIALPFVYLLAVTFETTPSWEAIEAQWLWLFLTGFLVFFISKIFWVEALHLLPITKVNALFAFSPLLTLVLAYFYLNEVPTWSQILGALPIIIGSYFITQKPKPQTLG</sequence>
<feature type="transmembrane region" description="Helical" evidence="6">
    <location>
        <begin position="155"/>
        <end position="175"/>
    </location>
</feature>
<evidence type="ECO:0000256" key="4">
    <source>
        <dbReference type="ARBA" id="ARBA00022989"/>
    </source>
</evidence>
<feature type="transmembrane region" description="Helical" evidence="6">
    <location>
        <begin position="187"/>
        <end position="207"/>
    </location>
</feature>
<dbReference type="InterPro" id="IPR000620">
    <property type="entry name" value="EamA_dom"/>
</dbReference>
<evidence type="ECO:0000256" key="6">
    <source>
        <dbReference type="SAM" id="Phobius"/>
    </source>
</evidence>
<feature type="transmembrane region" description="Helical" evidence="6">
    <location>
        <begin position="47"/>
        <end position="64"/>
    </location>
</feature>
<dbReference type="Gene3D" id="1.10.3730.20">
    <property type="match status" value="1"/>
</dbReference>
<dbReference type="KEGG" id="htr:EPV75_08590"/>
<feature type="domain" description="EamA" evidence="7">
    <location>
        <begin position="157"/>
        <end position="292"/>
    </location>
</feature>
<dbReference type="SUPFAM" id="SSF103481">
    <property type="entry name" value="Multidrug resistance efflux transporter EmrE"/>
    <property type="match status" value="2"/>
</dbReference>
<dbReference type="Proteomes" id="UP000285478">
    <property type="component" value="Chromosome"/>
</dbReference>